<sequence length="150" mass="16910">MEINCKYCPKNDGTGACNIDDCPLTPIIQEMEEISGFLNITCQNNPVEIQERIAATMVYVVRTGEMLADAKRMLRKRKSDEIQNTIIKIAQENCLSAKVQNALLDSIAENESFLVDRLDRLNASATHQLDALRTLLSYEKEALRLNKTGY</sequence>
<proteinExistence type="predicted"/>
<protein>
    <submittedName>
        <fullName evidence="1">Uncharacterized protein</fullName>
    </submittedName>
</protein>
<dbReference type="AlphaFoldDB" id="A0ABD7U729"/>
<dbReference type="RefSeq" id="WP_117577168.1">
    <property type="nucleotide sequence ID" value="NZ_CP083680.1"/>
</dbReference>
<organism evidence="1 2">
    <name type="scientific">Bacteroides thetaiotaomicron</name>
    <dbReference type="NCBI Taxonomy" id="818"/>
    <lineage>
        <taxon>Bacteria</taxon>
        <taxon>Pseudomonadati</taxon>
        <taxon>Bacteroidota</taxon>
        <taxon>Bacteroidia</taxon>
        <taxon>Bacteroidales</taxon>
        <taxon>Bacteroidaceae</taxon>
        <taxon>Bacteroides</taxon>
    </lineage>
</organism>
<dbReference type="EMBL" id="CP083680">
    <property type="protein sequence ID" value="UYU67298.1"/>
    <property type="molecule type" value="Genomic_DNA"/>
</dbReference>
<evidence type="ECO:0000313" key="1">
    <source>
        <dbReference type="EMBL" id="UYU67298.1"/>
    </source>
</evidence>
<accession>A0ABD7U729</accession>
<name>A0ABD7U729_BACT4</name>
<gene>
    <name evidence="1" type="ORF">KQP68_03180</name>
</gene>
<evidence type="ECO:0000313" key="2">
    <source>
        <dbReference type="Proteomes" id="UP001156218"/>
    </source>
</evidence>
<dbReference type="Proteomes" id="UP001156218">
    <property type="component" value="Chromosome"/>
</dbReference>
<reference evidence="1 2" key="1">
    <citation type="submission" date="2021-06" db="EMBL/GenBank/DDBJ databases">
        <title>Interrogation of the integrated mobile genetic elements in gut-associated Bacteroides with a consensus prediction approach.</title>
        <authorList>
            <person name="Campbell D.E."/>
            <person name="Leigh J.R."/>
            <person name="Kim T."/>
            <person name="England W."/>
            <person name="Whitaker R.J."/>
            <person name="Degnan P.H."/>
        </authorList>
    </citation>
    <scope>NUCLEOTIDE SEQUENCE [LARGE SCALE GENOMIC DNA]</scope>
    <source>
        <strain evidence="1 2">WAL8669</strain>
    </source>
</reference>